<dbReference type="AlphaFoldDB" id="A0A7M7HIK2"/>
<dbReference type="Proteomes" id="UP000007110">
    <property type="component" value="Unassembled WGS sequence"/>
</dbReference>
<evidence type="ECO:0000313" key="2">
    <source>
        <dbReference type="EnsemblMetazoa" id="XP_011680097"/>
    </source>
</evidence>
<dbReference type="RefSeq" id="XP_011661239.2">
    <property type="nucleotide sequence ID" value="XM_011662937.2"/>
</dbReference>
<reference evidence="2" key="2">
    <citation type="submission" date="2021-01" db="UniProtKB">
        <authorList>
            <consortium name="EnsemblMetazoa"/>
        </authorList>
    </citation>
    <scope>IDENTIFICATION</scope>
</reference>
<dbReference type="EnsemblMetazoa" id="XM_011681795">
    <property type="protein sequence ID" value="XP_011680097"/>
    <property type="gene ID" value="LOC100887956"/>
</dbReference>
<dbReference type="KEGG" id="spu:594736"/>
<evidence type="ECO:0000256" key="1">
    <source>
        <dbReference type="SAM" id="MobiDB-lite"/>
    </source>
</evidence>
<organism evidence="2 3">
    <name type="scientific">Strongylocentrotus purpuratus</name>
    <name type="common">Purple sea urchin</name>
    <dbReference type="NCBI Taxonomy" id="7668"/>
    <lineage>
        <taxon>Eukaryota</taxon>
        <taxon>Metazoa</taxon>
        <taxon>Echinodermata</taxon>
        <taxon>Eleutherozoa</taxon>
        <taxon>Echinozoa</taxon>
        <taxon>Echinoidea</taxon>
        <taxon>Euechinoidea</taxon>
        <taxon>Echinacea</taxon>
        <taxon>Camarodonta</taxon>
        <taxon>Echinidea</taxon>
        <taxon>Strongylocentrotidae</taxon>
        <taxon>Strongylocentrotus</taxon>
    </lineage>
</organism>
<dbReference type="RefSeq" id="XP_011680097.1">
    <property type="nucleotide sequence ID" value="XM_011681795.2"/>
</dbReference>
<feature type="region of interest" description="Disordered" evidence="1">
    <location>
        <begin position="1"/>
        <end position="21"/>
    </location>
</feature>
<dbReference type="InParanoid" id="A0A7M7HIK2"/>
<dbReference type="GeneID" id="594736"/>
<keyword evidence="3" id="KW-1185">Reference proteome</keyword>
<accession>A0A7M7HIK2</accession>
<dbReference type="KEGG" id="spu:100887956"/>
<name>A0A7M7HIK2_STRPU</name>
<sequence length="281" mass="31907">MAATPTTPTGPFGLCTSTPYSSPNMMMSTPRVKRVPANDFDAVARPSVKARVEMAIPPTPLTPVGLPGNILALKDAIYQLEQELEREDTLPFEPTPSVKAPTPSSWAPRREMEKPVNIDMKDIKKVLTYEDNEDGDVIMIEDDEEEREEGEIIEMEASQRRDISEDLPVAPVLMAVKALSSIIHSLVRDGCQGCQDDEPGQEGHQGCLYMEWPEKVDIYFEGALKQLHERDFLHFLWSVYNMPIMFEEDREVAMAEAVEFFHFNLKDEQVKEFIKAKMMRL</sequence>
<dbReference type="OrthoDB" id="4062651at2759"/>
<protein>
    <submittedName>
        <fullName evidence="2">Uncharacterized protein</fullName>
    </submittedName>
</protein>
<dbReference type="GeneID" id="100887956"/>
<reference evidence="3" key="1">
    <citation type="submission" date="2015-02" db="EMBL/GenBank/DDBJ databases">
        <title>Genome sequencing for Strongylocentrotus purpuratus.</title>
        <authorList>
            <person name="Murali S."/>
            <person name="Liu Y."/>
            <person name="Vee V."/>
            <person name="English A."/>
            <person name="Wang M."/>
            <person name="Skinner E."/>
            <person name="Han Y."/>
            <person name="Muzny D.M."/>
            <person name="Worley K.C."/>
            <person name="Gibbs R.A."/>
        </authorList>
    </citation>
    <scope>NUCLEOTIDE SEQUENCE</scope>
</reference>
<evidence type="ECO:0000313" key="3">
    <source>
        <dbReference type="Proteomes" id="UP000007110"/>
    </source>
</evidence>
<proteinExistence type="predicted"/>